<feature type="transmembrane region" description="Helical" evidence="20">
    <location>
        <begin position="33"/>
        <end position="60"/>
    </location>
</feature>
<evidence type="ECO:0000256" key="3">
    <source>
        <dbReference type="ARBA" id="ARBA00011649"/>
    </source>
</evidence>
<keyword evidence="13 19" id="KW-0408">Iron</keyword>
<reference evidence="25" key="5">
    <citation type="journal article" date="2014" name="Mitochondrial DNA">
        <title>Complete mitochondrial genome of the common cutworm Spodoptera litura (Lepidoptera: Noctuidae).</title>
        <authorList>
            <person name="Li F.B."/>
            <person name="Zhang H.X."/>
            <person name="Shen W.F."/>
            <person name="Xu X.Y."/>
            <person name="Wang W."/>
            <person name="Chen J.E."/>
            <person name="He L.H."/>
            <person name="Meng Z.Q."/>
        </authorList>
    </citation>
    <scope>NUCLEOTIDE SEQUENCE</scope>
</reference>
<keyword evidence="26" id="KW-1185">Reference proteome</keyword>
<feature type="domain" description="Cytochrome b/b6 N-terminal region profile" evidence="21">
    <location>
        <begin position="1"/>
        <end position="213"/>
    </location>
</feature>
<dbReference type="Proteomes" id="UP000301870">
    <property type="component" value="Mitochondrion MT"/>
</dbReference>
<feature type="transmembrane region" description="Helical" evidence="20">
    <location>
        <begin position="292"/>
        <end position="312"/>
    </location>
</feature>
<dbReference type="EMBL" id="JQ647918">
    <property type="protein sequence ID" value="AFC77920.1"/>
    <property type="molecule type" value="Genomic_DNA"/>
</dbReference>
<dbReference type="AlphaFoldDB" id="U5HSK2"/>
<evidence type="ECO:0000256" key="8">
    <source>
        <dbReference type="ARBA" id="ARBA00022692"/>
    </source>
</evidence>
<evidence type="ECO:0000256" key="1">
    <source>
        <dbReference type="ARBA" id="ARBA00002566"/>
    </source>
</evidence>
<evidence type="ECO:0000256" key="15">
    <source>
        <dbReference type="ARBA" id="ARBA00023128"/>
    </source>
</evidence>
<dbReference type="InterPro" id="IPR048259">
    <property type="entry name" value="Cytochrome_b_N_euk/bac"/>
</dbReference>
<keyword evidence="12 20" id="KW-1133">Transmembrane helix</keyword>
<dbReference type="PANTHER" id="PTHR19271:SF16">
    <property type="entry name" value="CYTOCHROME B"/>
    <property type="match status" value="1"/>
</dbReference>
<dbReference type="GO" id="GO:0008121">
    <property type="term" value="F:quinol-cytochrome-c reductase activity"/>
    <property type="evidence" value="ECO:0007669"/>
    <property type="project" value="InterPro"/>
</dbReference>
<comment type="function">
    <text evidence="1 20">Component of the ubiquinol-cytochrome c reductase complex (complex III or cytochrome b-c1 complex) that is part of the mitochondrial respiratory chain. The b-c1 complex mediates electron transfer from ubiquinol to cytochrome c. Contributes to the generation of a proton gradient across the mitochondrial membrane that is then used for ATP synthesis.</text>
</comment>
<dbReference type="CTD" id="4519"/>
<evidence type="ECO:0000313" key="24">
    <source>
        <dbReference type="EMBL" id="AGZ13031.1"/>
    </source>
</evidence>
<protein>
    <recommendedName>
        <fullName evidence="4 20">Cytochrome b</fullName>
    </recommendedName>
</protein>
<evidence type="ECO:0000256" key="9">
    <source>
        <dbReference type="ARBA" id="ARBA00022723"/>
    </source>
</evidence>
<evidence type="ECO:0000256" key="6">
    <source>
        <dbReference type="ARBA" id="ARBA00022617"/>
    </source>
</evidence>
<evidence type="ECO:0000259" key="22">
    <source>
        <dbReference type="PROSITE" id="PS51003"/>
    </source>
</evidence>
<evidence type="ECO:0000256" key="5">
    <source>
        <dbReference type="ARBA" id="ARBA00022448"/>
    </source>
</evidence>
<accession>U5HSK2</accession>
<evidence type="ECO:0000256" key="18">
    <source>
        <dbReference type="PIRSR" id="PIRSR038885-1"/>
    </source>
</evidence>
<dbReference type="EMBL" id="KF543065">
    <property type="protein sequence ID" value="AGZ13031.1"/>
    <property type="molecule type" value="Genomic_DNA"/>
</dbReference>
<evidence type="ECO:0000256" key="14">
    <source>
        <dbReference type="ARBA" id="ARBA00023075"/>
    </source>
</evidence>
<evidence type="ECO:0000256" key="19">
    <source>
        <dbReference type="PIRSR" id="PIRSR038885-2"/>
    </source>
</evidence>
<feature type="binding site" description="axial binding residue" evidence="19">
    <location>
        <position position="101"/>
    </location>
    <ligand>
        <name>heme b</name>
        <dbReference type="ChEBI" id="CHEBI:60344"/>
        <label>b566</label>
    </ligand>
    <ligandPart>
        <name>Fe</name>
        <dbReference type="ChEBI" id="CHEBI:18248"/>
    </ligandPart>
</feature>
<evidence type="ECO:0000256" key="13">
    <source>
        <dbReference type="ARBA" id="ARBA00023004"/>
    </source>
</evidence>
<keyword evidence="15 20" id="KW-0496">Mitochondrion</keyword>
<dbReference type="InterPro" id="IPR016174">
    <property type="entry name" value="Di-haem_cyt_TM"/>
</dbReference>
<keyword evidence="5 20" id="KW-0813">Transport</keyword>
<dbReference type="InterPro" id="IPR036150">
    <property type="entry name" value="Cyt_b/b6_C_sf"/>
</dbReference>
<dbReference type="PROSITE" id="PS51003">
    <property type="entry name" value="CYTB_CTER"/>
    <property type="match status" value="1"/>
</dbReference>
<feature type="transmembrane region" description="Helical" evidence="20">
    <location>
        <begin position="351"/>
        <end position="372"/>
    </location>
</feature>
<evidence type="ECO:0000313" key="27">
    <source>
        <dbReference type="RefSeq" id="YP_008757632.1"/>
    </source>
</evidence>
<comment type="cofactor">
    <cofactor evidence="19">
        <name>heme</name>
        <dbReference type="ChEBI" id="CHEBI:30413"/>
    </cofactor>
    <text evidence="19">Binds 2 heme groups non-covalently.</text>
</comment>
<geneLocation type="mitochondrion" evidence="23 27"/>
<comment type="subcellular location">
    <subcellularLocation>
        <location evidence="2">Mitochondrion inner membrane</location>
        <topology evidence="2">Multi-pass membrane protein</topology>
    </subcellularLocation>
</comment>
<evidence type="ECO:0000256" key="11">
    <source>
        <dbReference type="ARBA" id="ARBA00022982"/>
    </source>
</evidence>
<keyword evidence="11 20" id="KW-0249">Electron transport</keyword>
<keyword evidence="10" id="KW-0999">Mitochondrion inner membrane</keyword>
<dbReference type="EMBL" id="KF701043">
    <property type="protein sequence ID" value="AHA84875.1"/>
    <property type="molecule type" value="Genomic_DNA"/>
</dbReference>
<gene>
    <name evidence="23 27" type="primary">CYTB</name>
</gene>
<keyword evidence="16 20" id="KW-0472">Membrane</keyword>
<dbReference type="GO" id="GO:0005743">
    <property type="term" value="C:mitochondrial inner membrane"/>
    <property type="evidence" value="ECO:0007669"/>
    <property type="project" value="UniProtKB-SubCell"/>
</dbReference>
<reference evidence="24" key="2">
    <citation type="submission" date="2013-08" db="EMBL/GenBank/DDBJ databases">
        <authorList>
            <person name="Liu C.-L."/>
            <person name="Liu Q.-N."/>
            <person name="Zhu B.-J."/>
        </authorList>
    </citation>
    <scope>NUCLEOTIDE SEQUENCE</scope>
</reference>
<sequence>MMNKFLPIRKSHPVLKIINGSLIDLPSPSNISIWWNFGSLLALCLMIQILTGLFLTMYYTANIEMAFYSVNYICRNVNYGWLIRTLHANGASFFFICIYLHIGRGIYYESFNLKYTWMIGVIILFLLMATAFMGYVLPWGQMSFWGATVITNLLSAIPSLGVMLVNWIWGGFAVDNATLTRFYTFHFLLPFVIMMMTMIHLLFLHQTGSNNPLGLNSNYDKIPFHPFFTFKDLIGFIIMLFLLTILTLTNPYLLGDPDNFIPANPLVTPVHIQPEWYFLFAYAILRSIPNKLGGVIALVMSILILIILPFTFNKKIQGIQFYPINQMLFWSMVTIVILLTWIGARPVEDPYILTGQLLTIFYFSYFIINPFINKYWDNMLFN</sequence>
<feature type="transmembrane region" description="Helical" evidence="20">
    <location>
        <begin position="81"/>
        <end position="103"/>
    </location>
</feature>
<keyword evidence="7 20" id="KW-0679">Respiratory chain</keyword>
<evidence type="ECO:0000313" key="25">
    <source>
        <dbReference type="EMBL" id="AHA84875.1"/>
    </source>
</evidence>
<evidence type="ECO:0000256" key="12">
    <source>
        <dbReference type="ARBA" id="ARBA00022989"/>
    </source>
</evidence>
<dbReference type="GO" id="GO:0016491">
    <property type="term" value="F:oxidoreductase activity"/>
    <property type="evidence" value="ECO:0007669"/>
    <property type="project" value="UniProtKB-UniRule"/>
</dbReference>
<evidence type="ECO:0000256" key="16">
    <source>
        <dbReference type="ARBA" id="ARBA00023136"/>
    </source>
</evidence>
<dbReference type="PIRSF" id="PIRSF038885">
    <property type="entry name" value="COB"/>
    <property type="match status" value="1"/>
</dbReference>
<evidence type="ECO:0000256" key="7">
    <source>
        <dbReference type="ARBA" id="ARBA00022660"/>
    </source>
</evidence>
<dbReference type="InterPro" id="IPR005798">
    <property type="entry name" value="Cyt_b/b6_C"/>
</dbReference>
<dbReference type="SUPFAM" id="SSF81648">
    <property type="entry name" value="a domain/subunit of cytochrome bc1 complex (Ubiquinol-cytochrome c reductase)"/>
    <property type="match status" value="1"/>
</dbReference>
<reference evidence="25" key="3">
    <citation type="submission" date="2013-09" db="EMBL/GenBank/DDBJ databases">
        <authorList>
            <person name="Li F.-B."/>
            <person name="Zhang H.-X."/>
            <person name="Meng Z.-Q."/>
        </authorList>
    </citation>
    <scope>NUCLEOTIDE SEQUENCE</scope>
</reference>
<feature type="binding site" description="axial binding residue" evidence="19">
    <location>
        <position position="200"/>
    </location>
    <ligand>
        <name>heme b</name>
        <dbReference type="ChEBI" id="CHEBI:60344"/>
        <label>b566</label>
    </ligand>
    <ligandPart>
        <name>Fe</name>
        <dbReference type="ChEBI" id="CHEBI:18248"/>
    </ligandPart>
</feature>
<keyword evidence="9 19" id="KW-0479">Metal-binding</keyword>
<comment type="subunit">
    <text evidence="3">The main subunits of complex b-c1 are: cytochrome b, cytochrome c1 and the Rieske protein.</text>
</comment>
<name>U5HSK2_SPOLT</name>
<dbReference type="FunFam" id="1.20.810.10:FF:000002">
    <property type="entry name" value="Cytochrome b"/>
    <property type="match status" value="1"/>
</dbReference>
<organism evidence="23">
    <name type="scientific">Spodoptera litura</name>
    <name type="common">Asian cotton leafworm</name>
    <dbReference type="NCBI Taxonomy" id="69820"/>
    <lineage>
        <taxon>Eukaryota</taxon>
        <taxon>Metazoa</taxon>
        <taxon>Ecdysozoa</taxon>
        <taxon>Arthropoda</taxon>
        <taxon>Hexapoda</taxon>
        <taxon>Insecta</taxon>
        <taxon>Pterygota</taxon>
        <taxon>Neoptera</taxon>
        <taxon>Endopterygota</taxon>
        <taxon>Lepidoptera</taxon>
        <taxon>Glossata</taxon>
        <taxon>Ditrysia</taxon>
        <taxon>Noctuoidea</taxon>
        <taxon>Noctuidae</taxon>
        <taxon>Amphipyrinae</taxon>
        <taxon>Spodoptera</taxon>
    </lineage>
</organism>
<dbReference type="InterPro" id="IPR048260">
    <property type="entry name" value="Cytochrome_b_C_euk/bac"/>
</dbReference>
<evidence type="ECO:0000256" key="17">
    <source>
        <dbReference type="ARBA" id="ARBA00061233"/>
    </source>
</evidence>
<evidence type="ECO:0000256" key="4">
    <source>
        <dbReference type="ARBA" id="ARBA00013531"/>
    </source>
</evidence>
<dbReference type="OrthoDB" id="6753971at2759"/>
<keyword evidence="14" id="KW-0830">Ubiquinone</keyword>
<feature type="transmembrane region" description="Helical" evidence="20">
    <location>
        <begin position="149"/>
        <end position="170"/>
    </location>
</feature>
<dbReference type="InterPro" id="IPR005797">
    <property type="entry name" value="Cyt_b/b6_N"/>
</dbReference>
<evidence type="ECO:0000313" key="23">
    <source>
        <dbReference type="EMBL" id="AFC77920.1"/>
    </source>
</evidence>
<keyword evidence="8 20" id="KW-0812">Transmembrane</keyword>
<dbReference type="CDD" id="cd00290">
    <property type="entry name" value="cytochrome_b_C"/>
    <property type="match status" value="1"/>
</dbReference>
<dbReference type="CDD" id="cd00284">
    <property type="entry name" value="Cytochrome_b_N"/>
    <property type="match status" value="1"/>
</dbReference>
<feature type="transmembrane region" description="Helical" evidence="20">
    <location>
        <begin position="182"/>
        <end position="204"/>
    </location>
</feature>
<reference evidence="23 27" key="1">
    <citation type="journal article" date="2013" name="Mol. Biol. Rep.">
        <title>Description of new mitochondrial genomes (Spodoptera litura, Noctuoidea and Cnaphalocrocis medinalis, Pyraloidea) and phylogenetic reconstruction of Lepidoptera with the comment on optimization schemes.</title>
        <authorList>
            <person name="Wan X."/>
            <person name="Kim M.J."/>
            <person name="Kim I."/>
        </authorList>
    </citation>
    <scope>NUCLEOTIDE SEQUENCE</scope>
</reference>
<evidence type="ECO:0000256" key="10">
    <source>
        <dbReference type="ARBA" id="ARBA00022792"/>
    </source>
</evidence>
<dbReference type="GO" id="GO:0006122">
    <property type="term" value="P:mitochondrial electron transport, ubiquinol to cytochrome c"/>
    <property type="evidence" value="ECO:0007669"/>
    <property type="project" value="TreeGrafter"/>
</dbReference>
<keyword evidence="6 19" id="KW-0349">Heme</keyword>
<dbReference type="SUPFAM" id="SSF81342">
    <property type="entry name" value="Transmembrane di-heme cytochromes"/>
    <property type="match status" value="1"/>
</dbReference>
<feature type="binding site" evidence="18">
    <location>
        <position position="205"/>
    </location>
    <ligand>
        <name>a ubiquinone</name>
        <dbReference type="ChEBI" id="CHEBI:16389"/>
    </ligand>
</feature>
<feature type="binding site" description="axial binding residue" evidence="19">
    <location>
        <position position="186"/>
    </location>
    <ligand>
        <name>heme b</name>
        <dbReference type="ChEBI" id="CHEBI:60344"/>
        <label>b562</label>
    </ligand>
    <ligandPart>
        <name>Fe</name>
        <dbReference type="ChEBI" id="CHEBI:18248"/>
    </ligandPart>
</feature>
<feature type="transmembrane region" description="Helical" evidence="20">
    <location>
        <begin position="115"/>
        <end position="137"/>
    </location>
</feature>
<dbReference type="GO" id="GO:0045275">
    <property type="term" value="C:respiratory chain complex III"/>
    <property type="evidence" value="ECO:0007669"/>
    <property type="project" value="InterPro"/>
</dbReference>
<dbReference type="InterPro" id="IPR027387">
    <property type="entry name" value="Cytb/b6-like_sf"/>
</dbReference>
<feature type="transmembrane region" description="Helical" evidence="20">
    <location>
        <begin position="324"/>
        <end position="344"/>
    </location>
</feature>
<feature type="transmembrane region" description="Helical" evidence="20">
    <location>
        <begin position="233"/>
        <end position="254"/>
    </location>
</feature>
<dbReference type="RefSeq" id="YP_008757632.1">
    <property type="nucleotide sequence ID" value="NC_022676.1"/>
</dbReference>
<reference evidence="27" key="7">
    <citation type="submission" date="2025-04" db="UniProtKB">
        <authorList>
            <consortium name="RefSeq"/>
        </authorList>
    </citation>
    <scope>IDENTIFICATION</scope>
</reference>
<evidence type="ECO:0000256" key="20">
    <source>
        <dbReference type="RuleBase" id="RU362117"/>
    </source>
</evidence>
<reference evidence="27" key="4">
    <citation type="submission" date="2013-11" db="EMBL/GenBank/DDBJ databases">
        <authorList>
            <consortium name="NCBI Genome Project"/>
        </authorList>
    </citation>
    <scope>NUCLEOTIDE SEQUENCE</scope>
</reference>
<dbReference type="InterPro" id="IPR030689">
    <property type="entry name" value="Cytochrome_b"/>
</dbReference>
<evidence type="ECO:0000313" key="26">
    <source>
        <dbReference type="Proteomes" id="UP000301870"/>
    </source>
</evidence>
<proteinExistence type="inferred from homology"/>
<dbReference type="Pfam" id="PF00033">
    <property type="entry name" value="Cytochrome_B"/>
    <property type="match status" value="1"/>
</dbReference>
<dbReference type="GeneID" id="17427404"/>
<feature type="domain" description="Cytochrome b/b6 C-terminal region profile" evidence="22">
    <location>
        <begin position="214"/>
        <end position="382"/>
    </location>
</feature>
<dbReference type="Gene3D" id="1.20.810.10">
    <property type="entry name" value="Cytochrome Bc1 Complex, Chain C"/>
    <property type="match status" value="1"/>
</dbReference>
<dbReference type="GO" id="GO:0046872">
    <property type="term" value="F:metal ion binding"/>
    <property type="evidence" value="ECO:0007669"/>
    <property type="project" value="UniProtKB-UniRule"/>
</dbReference>
<feature type="binding site" description="axial binding residue" evidence="19">
    <location>
        <position position="87"/>
    </location>
    <ligand>
        <name>heme b</name>
        <dbReference type="ChEBI" id="CHEBI:60344"/>
        <label>b562</label>
    </ligand>
    <ligandPart>
        <name>Fe</name>
        <dbReference type="ChEBI" id="CHEBI:18248"/>
    </ligandPart>
</feature>
<dbReference type="PANTHER" id="PTHR19271">
    <property type="entry name" value="CYTOCHROME B"/>
    <property type="match status" value="1"/>
</dbReference>
<dbReference type="KEGG" id="sliu:17427404"/>
<reference evidence="24" key="6">
    <citation type="journal article" date="2014" name="Mitochondrial DNA">
        <title>The complete mitochondrial genome of the common cutworm, Spodoptera litura (Lepidoptera: Noctuidade).</title>
        <authorList>
            <person name="Liu Q.N."/>
            <person name="Zhu B.J."/>
            <person name="Dai L.S."/>
            <person name="Wang L."/>
            <person name="Qian C."/>
            <person name="Wei G.Q."/>
            <person name="Liu C.L."/>
        </authorList>
    </citation>
    <scope>NUCLEOTIDE SEQUENCE</scope>
</reference>
<evidence type="ECO:0000259" key="21">
    <source>
        <dbReference type="PROSITE" id="PS51002"/>
    </source>
</evidence>
<comment type="cofactor">
    <cofactor evidence="20">
        <name>heme b</name>
        <dbReference type="ChEBI" id="CHEBI:60344"/>
    </cofactor>
    <text evidence="20">Binds 2 heme groups non-covalently.</text>
</comment>
<dbReference type="PROSITE" id="PS51002">
    <property type="entry name" value="CYTB_NTER"/>
    <property type="match status" value="1"/>
</dbReference>
<comment type="similarity">
    <text evidence="17 20">Belongs to the cytochrome b family.</text>
</comment>
<dbReference type="Pfam" id="PF00032">
    <property type="entry name" value="Cytochrom_B_C"/>
    <property type="match status" value="1"/>
</dbReference>
<evidence type="ECO:0000256" key="2">
    <source>
        <dbReference type="ARBA" id="ARBA00004448"/>
    </source>
</evidence>